<keyword evidence="2" id="KW-1185">Reference proteome</keyword>
<protein>
    <submittedName>
        <fullName evidence="1">Uncharacterized protein</fullName>
    </submittedName>
</protein>
<reference evidence="1" key="1">
    <citation type="submission" date="2013-05" db="EMBL/GenBank/DDBJ databases">
        <title>Genome assembly of Cystobacter fuscus DSM 2262.</title>
        <authorList>
            <person name="Sharma G."/>
            <person name="Khatri I."/>
            <person name="Kaur C."/>
            <person name="Mayilraj S."/>
            <person name="Subramanian S."/>
        </authorList>
    </citation>
    <scope>NUCLEOTIDE SEQUENCE [LARGE SCALE GENOMIC DNA]</scope>
    <source>
        <strain evidence="1">DSM 2262</strain>
    </source>
</reference>
<evidence type="ECO:0000313" key="2">
    <source>
        <dbReference type="Proteomes" id="UP000011682"/>
    </source>
</evidence>
<organism evidence="1 2">
    <name type="scientific">Cystobacter fuscus (strain ATCC 25194 / DSM 2262 / NBRC 100088 / M29)</name>
    <dbReference type="NCBI Taxonomy" id="1242864"/>
    <lineage>
        <taxon>Bacteria</taxon>
        <taxon>Pseudomonadati</taxon>
        <taxon>Myxococcota</taxon>
        <taxon>Myxococcia</taxon>
        <taxon>Myxococcales</taxon>
        <taxon>Cystobacterineae</taxon>
        <taxon>Archangiaceae</taxon>
        <taxon>Cystobacter</taxon>
    </lineage>
</organism>
<accession>S9P3F0</accession>
<evidence type="ECO:0000313" key="1">
    <source>
        <dbReference type="EMBL" id="EPX56797.1"/>
    </source>
</evidence>
<comment type="caution">
    <text evidence="1">The sequence shown here is derived from an EMBL/GenBank/DDBJ whole genome shotgun (WGS) entry which is preliminary data.</text>
</comment>
<sequence>MFIDPPEMLSVRKHLLPDGQRTVSGTTTVGSIPVPAGWY</sequence>
<dbReference type="EMBL" id="ANAH02000065">
    <property type="protein sequence ID" value="EPX56797.1"/>
    <property type="molecule type" value="Genomic_DNA"/>
</dbReference>
<dbReference type="Proteomes" id="UP000011682">
    <property type="component" value="Unassembled WGS sequence"/>
</dbReference>
<gene>
    <name evidence="1" type="ORF">D187_007231</name>
</gene>
<dbReference type="AlphaFoldDB" id="S9P3F0"/>
<name>S9P3F0_CYSF2</name>
<proteinExistence type="predicted"/>